<evidence type="ECO:0000256" key="7">
    <source>
        <dbReference type="SAM" id="MobiDB-lite"/>
    </source>
</evidence>
<dbReference type="RefSeq" id="XP_020395277.1">
    <property type="nucleotide sequence ID" value="XM_020539688.1"/>
</dbReference>
<dbReference type="OrthoDB" id="683906at2759"/>
<comment type="subcellular location">
    <subcellularLocation>
        <location evidence="1 6">Nucleus</location>
    </subcellularLocation>
</comment>
<evidence type="ECO:0000256" key="2">
    <source>
        <dbReference type="ARBA" id="ARBA00022491"/>
    </source>
</evidence>
<evidence type="ECO:0000256" key="5">
    <source>
        <dbReference type="ARBA" id="ARBA00023242"/>
    </source>
</evidence>
<dbReference type="GeneID" id="103628926"/>
<reference evidence="9" key="2">
    <citation type="submission" date="2015-12" db="EMBL/GenBank/DDBJ databases">
        <title>Update maize B73 reference genome by single molecule sequencing technologies.</title>
        <authorList>
            <consortium name="Maize Genome Sequencing Project"/>
            <person name="Ware D."/>
        </authorList>
    </citation>
    <scope>NUCLEOTIDE SEQUENCE</scope>
    <source>
        <tissue evidence="9">Seedling</tissue>
    </source>
</reference>
<evidence type="ECO:0000256" key="6">
    <source>
        <dbReference type="RuleBase" id="RU367028"/>
    </source>
</evidence>
<dbReference type="PANTHER" id="PTHR33057:SF89">
    <property type="entry name" value="TRANSCRIPTION REPRESSOR"/>
    <property type="match status" value="1"/>
</dbReference>
<feature type="compositionally biased region" description="Polar residues" evidence="7">
    <location>
        <begin position="172"/>
        <end position="181"/>
    </location>
</feature>
<dbReference type="Gramene" id="Zm00001eb259910_T001">
    <property type="protein sequence ID" value="Zm00001eb259910_P001"/>
    <property type="gene ID" value="Zm00001eb259910"/>
</dbReference>
<reference evidence="10" key="4">
    <citation type="submission" date="2021-05" db="UniProtKB">
        <authorList>
            <consortium name="EnsemblPlants"/>
        </authorList>
    </citation>
    <scope>IDENTIFICATION</scope>
    <source>
        <strain evidence="10">cv. B73</strain>
    </source>
</reference>
<feature type="domain" description="OVATE" evidence="8">
    <location>
        <begin position="228"/>
        <end position="291"/>
    </location>
</feature>
<evidence type="ECO:0000259" key="8">
    <source>
        <dbReference type="PROSITE" id="PS51754"/>
    </source>
</evidence>
<proteinExistence type="predicted"/>
<dbReference type="OMA" id="DDASCCR"/>
<dbReference type="AlphaFoldDB" id="A0A1D6LDC5"/>
<dbReference type="ExpressionAtlas" id="A0A1D6LDC5">
    <property type="expression patterns" value="baseline"/>
</dbReference>
<feature type="region of interest" description="Disordered" evidence="7">
    <location>
        <begin position="74"/>
        <end position="95"/>
    </location>
</feature>
<accession>A0A1D6LDC5</accession>
<name>A0A1D6LDC5_MAIZE</name>
<dbReference type="GO" id="GO:0005634">
    <property type="term" value="C:nucleus"/>
    <property type="evidence" value="ECO:0007669"/>
    <property type="project" value="UniProtKB-SubCell"/>
</dbReference>
<dbReference type="EnsemblPlants" id="Zm00001eb259910_T001">
    <property type="protein sequence ID" value="Zm00001eb259910_P001"/>
    <property type="gene ID" value="Zm00001eb259910"/>
</dbReference>
<feature type="compositionally biased region" description="Polar residues" evidence="7">
    <location>
        <begin position="192"/>
        <end position="204"/>
    </location>
</feature>
<evidence type="ECO:0000256" key="3">
    <source>
        <dbReference type="ARBA" id="ARBA00023015"/>
    </source>
</evidence>
<dbReference type="NCBIfam" id="TIGR01568">
    <property type="entry name" value="A_thal_3678"/>
    <property type="match status" value="1"/>
</dbReference>
<dbReference type="STRING" id="4577.A0A1D6LDC5"/>
<evidence type="ECO:0000313" key="10">
    <source>
        <dbReference type="EnsemblPlants" id="Zm00001eb259910_P001"/>
    </source>
</evidence>
<evidence type="ECO:0000256" key="1">
    <source>
        <dbReference type="ARBA" id="ARBA00004123"/>
    </source>
</evidence>
<dbReference type="EMBL" id="CM000782">
    <property type="protein sequence ID" value="AQK78025.1"/>
    <property type="molecule type" value="Genomic_DNA"/>
</dbReference>
<dbReference type="GO" id="GO:0045892">
    <property type="term" value="P:negative regulation of DNA-templated transcription"/>
    <property type="evidence" value="ECO:0007669"/>
    <property type="project" value="UniProtKB-UniRule"/>
</dbReference>
<keyword evidence="3 6" id="KW-0805">Transcription regulation</keyword>
<keyword evidence="5 6" id="KW-0539">Nucleus</keyword>
<organism evidence="10 11">
    <name type="scientific">Zea mays</name>
    <name type="common">Maize</name>
    <dbReference type="NCBI Taxonomy" id="4577"/>
    <lineage>
        <taxon>Eukaryota</taxon>
        <taxon>Viridiplantae</taxon>
        <taxon>Streptophyta</taxon>
        <taxon>Embryophyta</taxon>
        <taxon>Tracheophyta</taxon>
        <taxon>Spermatophyta</taxon>
        <taxon>Magnoliopsida</taxon>
        <taxon>Liliopsida</taxon>
        <taxon>Poales</taxon>
        <taxon>Poaceae</taxon>
        <taxon>PACMAD clade</taxon>
        <taxon>Panicoideae</taxon>
        <taxon>Andropogonodae</taxon>
        <taxon>Andropogoneae</taxon>
        <taxon>Tripsacinae</taxon>
        <taxon>Zea</taxon>
    </lineage>
</organism>
<evidence type="ECO:0000313" key="9">
    <source>
        <dbReference type="EMBL" id="AQK78025.1"/>
    </source>
</evidence>
<dbReference type="InterPro" id="IPR038933">
    <property type="entry name" value="Ovate"/>
</dbReference>
<evidence type="ECO:0000256" key="4">
    <source>
        <dbReference type="ARBA" id="ARBA00023163"/>
    </source>
</evidence>
<sequence>MVKKQQLAVGGFTCILSSSSKSFNKQQYNAACPSVASAISPVLPRHPSSSSSAWQWPWTSCGMHPRTLSFRQQPEQGETTGHGRHHHDSHSDDKYNGVRVAKQQEEGEKAAYHKTWNSVSSGDFSFTSTASSDAEAVIIQALRSDRLLYEPADHMDDHDDASCCRLIKQPPHNKQSISRQKQAAVGDDEPQLDTSSIVLSSGSGKANKAPVLDLVTTAEALATFCGATAMSVESHNPYRDFRDSMQAMVMSQQGTTKDWRWLEDMLGWYLRANGKTTHALIVAAFVDLIVALAISPPAAEDYNYSSSSSSSSLCLLATPPASASATNCSAASSSSSIDDCSC</sequence>
<dbReference type="Proteomes" id="UP000007305">
    <property type="component" value="Chromosome 6"/>
</dbReference>
<comment type="function">
    <text evidence="6">Transcriptional repressor that regulates multiple aspects of plant growth and development.</text>
</comment>
<feature type="region of interest" description="Disordered" evidence="7">
    <location>
        <begin position="169"/>
        <end position="206"/>
    </location>
</feature>
<dbReference type="PROSITE" id="PS51754">
    <property type="entry name" value="OVATE"/>
    <property type="match status" value="1"/>
</dbReference>
<reference evidence="11" key="1">
    <citation type="journal article" date="2009" name="Science">
        <title>The B73 maize genome: complexity, diversity, and dynamics.</title>
        <authorList>
            <person name="Schnable P.S."/>
            <person name="Ware D."/>
            <person name="Fulton R.S."/>
            <person name="Stein J.C."/>
            <person name="Wei F."/>
            <person name="Pasternak S."/>
            <person name="Liang C."/>
            <person name="Zhang J."/>
            <person name="Fulton L."/>
            <person name="Graves T.A."/>
            <person name="Minx P."/>
            <person name="Reily A.D."/>
            <person name="Courtney L."/>
            <person name="Kruchowski S.S."/>
            <person name="Tomlinson C."/>
            <person name="Strong C."/>
            <person name="Delehaunty K."/>
            <person name="Fronick C."/>
            <person name="Courtney B."/>
            <person name="Rock S.M."/>
            <person name="Belter E."/>
            <person name="Du F."/>
            <person name="Kim K."/>
            <person name="Abbott R.M."/>
            <person name="Cotton M."/>
            <person name="Levy A."/>
            <person name="Marchetto P."/>
            <person name="Ochoa K."/>
            <person name="Jackson S.M."/>
            <person name="Gillam B."/>
            <person name="Chen W."/>
            <person name="Yan L."/>
            <person name="Higginbotham J."/>
            <person name="Cardenas M."/>
            <person name="Waligorski J."/>
            <person name="Applebaum E."/>
            <person name="Phelps L."/>
            <person name="Falcone J."/>
            <person name="Kanchi K."/>
            <person name="Thane T."/>
            <person name="Scimone A."/>
            <person name="Thane N."/>
            <person name="Henke J."/>
            <person name="Wang T."/>
            <person name="Ruppert J."/>
            <person name="Shah N."/>
            <person name="Rotter K."/>
            <person name="Hodges J."/>
            <person name="Ingenthron E."/>
            <person name="Cordes M."/>
            <person name="Kohlberg S."/>
            <person name="Sgro J."/>
            <person name="Delgado B."/>
            <person name="Mead K."/>
            <person name="Chinwalla A."/>
            <person name="Leonard S."/>
            <person name="Crouse K."/>
            <person name="Collura K."/>
            <person name="Kudrna D."/>
            <person name="Currie J."/>
            <person name="He R."/>
            <person name="Angelova A."/>
            <person name="Rajasekar S."/>
            <person name="Mueller T."/>
            <person name="Lomeli R."/>
            <person name="Scara G."/>
            <person name="Ko A."/>
            <person name="Delaney K."/>
            <person name="Wissotski M."/>
            <person name="Lopez G."/>
            <person name="Campos D."/>
            <person name="Braidotti M."/>
            <person name="Ashley E."/>
            <person name="Golser W."/>
            <person name="Kim H."/>
            <person name="Lee S."/>
            <person name="Lin J."/>
            <person name="Dujmic Z."/>
            <person name="Kim W."/>
            <person name="Talag J."/>
            <person name="Zuccolo A."/>
            <person name="Fan C."/>
            <person name="Sebastian A."/>
            <person name="Kramer M."/>
            <person name="Spiegel L."/>
            <person name="Nascimento L."/>
            <person name="Zutavern T."/>
            <person name="Miller B."/>
            <person name="Ambroise C."/>
            <person name="Muller S."/>
            <person name="Spooner W."/>
            <person name="Narechania A."/>
            <person name="Ren L."/>
            <person name="Wei S."/>
            <person name="Kumari S."/>
            <person name="Faga B."/>
            <person name="Levy M.J."/>
            <person name="McMahan L."/>
            <person name="Van Buren P."/>
            <person name="Vaughn M.W."/>
            <person name="Ying K."/>
            <person name="Yeh C.-T."/>
            <person name="Emrich S.J."/>
            <person name="Jia Y."/>
            <person name="Kalyanaraman A."/>
            <person name="Hsia A.-P."/>
            <person name="Barbazuk W.B."/>
            <person name="Baucom R.S."/>
            <person name="Brutnell T.P."/>
            <person name="Carpita N.C."/>
            <person name="Chaparro C."/>
            <person name="Chia J.-M."/>
            <person name="Deragon J.-M."/>
            <person name="Estill J.C."/>
            <person name="Fu Y."/>
            <person name="Jeddeloh J.A."/>
            <person name="Han Y."/>
            <person name="Lee H."/>
            <person name="Li P."/>
            <person name="Lisch D.R."/>
            <person name="Liu S."/>
            <person name="Liu Z."/>
            <person name="Nagel D.H."/>
            <person name="McCann M.C."/>
            <person name="SanMiguel P."/>
            <person name="Myers A.M."/>
            <person name="Nettleton D."/>
            <person name="Nguyen J."/>
            <person name="Penning B.W."/>
            <person name="Ponnala L."/>
            <person name="Schneider K.L."/>
            <person name="Schwartz D.C."/>
            <person name="Sharma A."/>
            <person name="Soderlund C."/>
            <person name="Springer N.M."/>
            <person name="Sun Q."/>
            <person name="Wang H."/>
            <person name="Waterman M."/>
            <person name="Westerman R."/>
            <person name="Wolfgruber T.K."/>
            <person name="Yang L."/>
            <person name="Yu Y."/>
            <person name="Zhang L."/>
            <person name="Zhou S."/>
            <person name="Zhu Q."/>
            <person name="Bennetzen J.L."/>
            <person name="Dawe R.K."/>
            <person name="Jiang J."/>
            <person name="Jiang N."/>
            <person name="Presting G.G."/>
            <person name="Wessler S.R."/>
            <person name="Aluru S."/>
            <person name="Martienssen R.A."/>
            <person name="Clifton S.W."/>
            <person name="McCombie W.R."/>
            <person name="Wing R.A."/>
            <person name="Wilson R.K."/>
        </authorList>
    </citation>
    <scope>NUCLEOTIDE SEQUENCE [LARGE SCALE GENOMIC DNA]</scope>
    <source>
        <strain evidence="11">cv. B73</strain>
    </source>
</reference>
<dbReference type="InterPro" id="IPR006458">
    <property type="entry name" value="Ovate_C"/>
</dbReference>
<reference evidence="10" key="3">
    <citation type="submission" date="2019-07" db="EMBL/GenBank/DDBJ databases">
        <authorList>
            <person name="Seetharam A."/>
            <person name="Woodhouse M."/>
            <person name="Cannon E."/>
        </authorList>
    </citation>
    <scope>NUCLEOTIDE SEQUENCE [LARGE SCALE GENOMIC DNA]</scope>
    <source>
        <strain evidence="10">cv. B73</strain>
    </source>
</reference>
<dbReference type="PANTHER" id="PTHR33057">
    <property type="entry name" value="TRANSCRIPTION REPRESSOR OFP7-RELATED"/>
    <property type="match status" value="1"/>
</dbReference>
<gene>
    <name evidence="10" type="primary">LOC103628926</name>
    <name evidence="9" type="ORF">ZEAMMB73_Zm00001d034973</name>
</gene>
<evidence type="ECO:0000313" key="11">
    <source>
        <dbReference type="Proteomes" id="UP000007305"/>
    </source>
</evidence>
<keyword evidence="4 6" id="KW-0804">Transcription</keyword>
<keyword evidence="11" id="KW-1185">Reference proteome</keyword>
<protein>
    <recommendedName>
        <fullName evidence="6">Transcription repressor</fullName>
    </recommendedName>
    <alternativeName>
        <fullName evidence="6">Ovate family protein</fullName>
    </alternativeName>
</protein>
<dbReference type="PaxDb" id="4577-GRMZM2G436659_P01"/>
<keyword evidence="2 6" id="KW-0678">Repressor</keyword>
<dbReference type="Pfam" id="PF04844">
    <property type="entry name" value="Ovate"/>
    <property type="match status" value="1"/>
</dbReference>